<dbReference type="Proteomes" id="UP000322873">
    <property type="component" value="Unassembled WGS sequence"/>
</dbReference>
<dbReference type="AlphaFoldDB" id="A0A5M9JJS5"/>
<evidence type="ECO:0000313" key="1">
    <source>
        <dbReference type="EMBL" id="KAA8567325.1"/>
    </source>
</evidence>
<sequence length="134" mass="15778">MNFIKKGRVQDPIEAQSAHVNWRQLSRAMLVEQARHLPGGEVHAQDPWPPRIFTDSDLQDLWRRNFETIQKVLPSRRVAGVIFARQLHDLPLQSDDDIEAVYAALALLRVREWPQVDDEEFWDEFEKHFGDNHK</sequence>
<comment type="caution">
    <text evidence="1">The sequence shown here is derived from an EMBL/GenBank/DDBJ whole genome shotgun (WGS) entry which is preliminary data.</text>
</comment>
<keyword evidence="2" id="KW-1185">Reference proteome</keyword>
<gene>
    <name evidence="1" type="ORF">EYC84_010356</name>
</gene>
<proteinExistence type="predicted"/>
<accession>A0A5M9JJS5</accession>
<evidence type="ECO:0000313" key="2">
    <source>
        <dbReference type="Proteomes" id="UP000322873"/>
    </source>
</evidence>
<reference evidence="1 2" key="1">
    <citation type="submission" date="2019-06" db="EMBL/GenBank/DDBJ databases">
        <title>Genome Sequence of the Brown Rot Fungal Pathogen Monilinia fructicola.</title>
        <authorList>
            <person name="De Miccolis Angelini R.M."/>
            <person name="Landi L."/>
            <person name="Abate D."/>
            <person name="Pollastro S."/>
            <person name="Romanazzi G."/>
            <person name="Faretra F."/>
        </authorList>
    </citation>
    <scope>NUCLEOTIDE SEQUENCE [LARGE SCALE GENOMIC DNA]</scope>
    <source>
        <strain evidence="1 2">Mfrc123</strain>
    </source>
</reference>
<organism evidence="1 2">
    <name type="scientific">Monilinia fructicola</name>
    <name type="common">Brown rot fungus</name>
    <name type="synonym">Ciboria fructicola</name>
    <dbReference type="NCBI Taxonomy" id="38448"/>
    <lineage>
        <taxon>Eukaryota</taxon>
        <taxon>Fungi</taxon>
        <taxon>Dikarya</taxon>
        <taxon>Ascomycota</taxon>
        <taxon>Pezizomycotina</taxon>
        <taxon>Leotiomycetes</taxon>
        <taxon>Helotiales</taxon>
        <taxon>Sclerotiniaceae</taxon>
        <taxon>Monilinia</taxon>
    </lineage>
</organism>
<dbReference type="EMBL" id="VICG01000011">
    <property type="protein sequence ID" value="KAA8567325.1"/>
    <property type="molecule type" value="Genomic_DNA"/>
</dbReference>
<protein>
    <submittedName>
        <fullName evidence="1">Uncharacterized protein</fullName>
    </submittedName>
</protein>
<name>A0A5M9JJS5_MONFR</name>
<dbReference type="VEuPathDB" id="FungiDB:MFRU_007g03510"/>